<name>A0ABD0TKZ2_LOXSC</name>
<evidence type="ECO:0000313" key="3">
    <source>
        <dbReference type="Proteomes" id="UP001549921"/>
    </source>
</evidence>
<proteinExistence type="predicted"/>
<reference evidence="2 3" key="1">
    <citation type="submission" date="2024-06" db="EMBL/GenBank/DDBJ databases">
        <title>A chromosome-level genome assembly of beet webworm, Loxostege sticticalis.</title>
        <authorList>
            <person name="Zhang Y."/>
        </authorList>
    </citation>
    <scope>NUCLEOTIDE SEQUENCE [LARGE SCALE GENOMIC DNA]</scope>
    <source>
        <strain evidence="2">AQ028</strain>
        <tissue evidence="2">Male pupae</tissue>
    </source>
</reference>
<dbReference type="Proteomes" id="UP001549921">
    <property type="component" value="Unassembled WGS sequence"/>
</dbReference>
<keyword evidence="1" id="KW-0732">Signal</keyword>
<comment type="caution">
    <text evidence="2">The sequence shown here is derived from an EMBL/GenBank/DDBJ whole genome shotgun (WGS) entry which is preliminary data.</text>
</comment>
<accession>A0ABD0TKZ2</accession>
<sequence length="286" mass="33025">MKCFVMLCVLAITYAKHVVKDKEEKKPVCEGIKVHGKIHEEKVLINGINRPYQLSYYKKNSTDHILYFSYNVGLQNESTFMIGYAEAGYPVPKPVTTVKNGFATALNHKEEIIYLGGSEGIYVRNLTEPAESAKTHHLIPNHDIWDIFYKHSLYFIAFPSRRLYKVDSHLETEKDEHIHEKLYQFVIDGDGDTFISNKTGLYMIRKDSHHRIHMKGATVFRAFEVNRKGVAYFCGQNEVYVADKEKHSLVEIATIKNIFGLTFDEDDNMIYSDPHQIVKLLPKDCK</sequence>
<feature type="chain" id="PRO_5044765436" description="Ommochrome-binding protein-like" evidence="1">
    <location>
        <begin position="16"/>
        <end position="286"/>
    </location>
</feature>
<feature type="signal peptide" evidence="1">
    <location>
        <begin position="1"/>
        <end position="15"/>
    </location>
</feature>
<dbReference type="AlphaFoldDB" id="A0ABD0TKZ2"/>
<evidence type="ECO:0000256" key="1">
    <source>
        <dbReference type="SAM" id="SignalP"/>
    </source>
</evidence>
<gene>
    <name evidence="2" type="ORF">ABMA28_011930</name>
</gene>
<dbReference type="SUPFAM" id="SSF63825">
    <property type="entry name" value="YWTD domain"/>
    <property type="match status" value="1"/>
</dbReference>
<organism evidence="2 3">
    <name type="scientific">Loxostege sticticalis</name>
    <name type="common">Beet webworm moth</name>
    <dbReference type="NCBI Taxonomy" id="481309"/>
    <lineage>
        <taxon>Eukaryota</taxon>
        <taxon>Metazoa</taxon>
        <taxon>Ecdysozoa</taxon>
        <taxon>Arthropoda</taxon>
        <taxon>Hexapoda</taxon>
        <taxon>Insecta</taxon>
        <taxon>Pterygota</taxon>
        <taxon>Neoptera</taxon>
        <taxon>Endopterygota</taxon>
        <taxon>Lepidoptera</taxon>
        <taxon>Glossata</taxon>
        <taxon>Ditrysia</taxon>
        <taxon>Pyraloidea</taxon>
        <taxon>Crambidae</taxon>
        <taxon>Pyraustinae</taxon>
        <taxon>Loxostege</taxon>
    </lineage>
</organism>
<protein>
    <recommendedName>
        <fullName evidence="4">Ommochrome-binding protein-like</fullName>
    </recommendedName>
</protein>
<dbReference type="EMBL" id="JBEDNZ010000003">
    <property type="protein sequence ID" value="KAL0850020.1"/>
    <property type="molecule type" value="Genomic_DNA"/>
</dbReference>
<evidence type="ECO:0008006" key="4">
    <source>
        <dbReference type="Google" id="ProtNLM"/>
    </source>
</evidence>
<evidence type="ECO:0000313" key="2">
    <source>
        <dbReference type="EMBL" id="KAL0850020.1"/>
    </source>
</evidence>